<name>A0ABS2N742_9BACI</name>
<comment type="caution">
    <text evidence="2">The sequence shown here is derived from an EMBL/GenBank/DDBJ whole genome shotgun (WGS) entry which is preliminary data.</text>
</comment>
<keyword evidence="1" id="KW-1133">Transmembrane helix</keyword>
<dbReference type="EMBL" id="JAFBDZ010000001">
    <property type="protein sequence ID" value="MBM7583644.1"/>
    <property type="molecule type" value="Genomic_DNA"/>
</dbReference>
<organism evidence="2 3">
    <name type="scientific">Rossellomorea pakistanensis</name>
    <dbReference type="NCBI Taxonomy" id="992288"/>
    <lineage>
        <taxon>Bacteria</taxon>
        <taxon>Bacillati</taxon>
        <taxon>Bacillota</taxon>
        <taxon>Bacilli</taxon>
        <taxon>Bacillales</taxon>
        <taxon>Bacillaceae</taxon>
        <taxon>Rossellomorea</taxon>
    </lineage>
</organism>
<keyword evidence="3" id="KW-1185">Reference proteome</keyword>
<evidence type="ECO:0000313" key="2">
    <source>
        <dbReference type="EMBL" id="MBM7583644.1"/>
    </source>
</evidence>
<accession>A0ABS2N742</accession>
<reference evidence="2 3" key="1">
    <citation type="submission" date="2021-01" db="EMBL/GenBank/DDBJ databases">
        <title>Genomic Encyclopedia of Type Strains, Phase IV (KMG-IV): sequencing the most valuable type-strain genomes for metagenomic binning, comparative biology and taxonomic classification.</title>
        <authorList>
            <person name="Goeker M."/>
        </authorList>
    </citation>
    <scope>NUCLEOTIDE SEQUENCE [LARGE SCALE GENOMIC DNA]</scope>
    <source>
        <strain evidence="2 3">DSM 24834</strain>
    </source>
</reference>
<keyword evidence="1" id="KW-0812">Transmembrane</keyword>
<proteinExistence type="predicted"/>
<feature type="transmembrane region" description="Helical" evidence="1">
    <location>
        <begin position="37"/>
        <end position="56"/>
    </location>
</feature>
<protein>
    <submittedName>
        <fullName evidence="2">Uncharacterized protein</fullName>
    </submittedName>
</protein>
<gene>
    <name evidence="2" type="ORF">JOC86_000181</name>
</gene>
<dbReference type="InterPro" id="IPR021260">
    <property type="entry name" value="Amj"/>
</dbReference>
<evidence type="ECO:0000313" key="3">
    <source>
        <dbReference type="Proteomes" id="UP001646157"/>
    </source>
</evidence>
<sequence length="81" mass="8965">MNLFTSNLIFIAILLLIVTMIETLAYSTRISGARVKLIATAVSLFSTLVILSRFSTMFQQPLTGKLIVEAPETNQLAFLED</sequence>
<dbReference type="Proteomes" id="UP001646157">
    <property type="component" value="Unassembled WGS sequence"/>
</dbReference>
<dbReference type="Pfam" id="PF10997">
    <property type="entry name" value="Amj"/>
    <property type="match status" value="1"/>
</dbReference>
<keyword evidence="1" id="KW-0472">Membrane</keyword>
<evidence type="ECO:0000256" key="1">
    <source>
        <dbReference type="SAM" id="Phobius"/>
    </source>
</evidence>